<gene>
    <name evidence="2" type="ORF">PCOR1329_LOCUS33529</name>
</gene>
<sequence>MTVILSRTKGRGASIGLCRALRRSAALVLAANLYPAWRWLPSEWDAADAASRGRRSTCAGGWSPGAAPAPPPDRAGTQQADAFPSASRPALRSRTTFWGGGVDDGHDELARDLRFHGRARVVREAGLGRASRGAARQAAHPLAPRPRAAQRRRTALERRSASARQESEHRDQCDRFPAWAKQQRLRTSRLDDLEVTLVEMLNQMFYDGWRSNTASKMAAAVAYFRPEAGPGCSSLARVQLARRGFSRLDPPQARLPLPRAAACLVARRLAQDGRPKWSVILHRQELAITSKTGARDETVLVDNVEEFALLERLLARLRGNGGVQLVFPFSYREWAKGFEAAATAVGLVGDSLPVLYMLRHGGASHDAMTGARGLRDMRGRGRWMTERSVVRYKKGGRVNQLLQGLPEAARRAADSAVQNVSACLLRPRRP</sequence>
<keyword evidence="3" id="KW-1185">Reference proteome</keyword>
<feature type="region of interest" description="Disordered" evidence="1">
    <location>
        <begin position="126"/>
        <end position="172"/>
    </location>
</feature>
<feature type="region of interest" description="Disordered" evidence="1">
    <location>
        <begin position="54"/>
        <end position="89"/>
    </location>
</feature>
<comment type="caution">
    <text evidence="2">The sequence shown here is derived from an EMBL/GenBank/DDBJ whole genome shotgun (WGS) entry which is preliminary data.</text>
</comment>
<proteinExistence type="predicted"/>
<name>A0ABN9SXI2_9DINO</name>
<accession>A0ABN9SXI2</accession>
<dbReference type="Proteomes" id="UP001189429">
    <property type="component" value="Unassembled WGS sequence"/>
</dbReference>
<feature type="compositionally biased region" description="Low complexity" evidence="1">
    <location>
        <begin position="126"/>
        <end position="147"/>
    </location>
</feature>
<protein>
    <submittedName>
        <fullName evidence="2">Uncharacterized protein</fullName>
    </submittedName>
</protein>
<organism evidence="2 3">
    <name type="scientific">Prorocentrum cordatum</name>
    <dbReference type="NCBI Taxonomy" id="2364126"/>
    <lineage>
        <taxon>Eukaryota</taxon>
        <taxon>Sar</taxon>
        <taxon>Alveolata</taxon>
        <taxon>Dinophyceae</taxon>
        <taxon>Prorocentrales</taxon>
        <taxon>Prorocentraceae</taxon>
        <taxon>Prorocentrum</taxon>
    </lineage>
</organism>
<evidence type="ECO:0000313" key="3">
    <source>
        <dbReference type="Proteomes" id="UP001189429"/>
    </source>
</evidence>
<evidence type="ECO:0000313" key="2">
    <source>
        <dbReference type="EMBL" id="CAK0837294.1"/>
    </source>
</evidence>
<feature type="compositionally biased region" description="Basic and acidic residues" evidence="1">
    <location>
        <begin position="154"/>
        <end position="172"/>
    </location>
</feature>
<dbReference type="EMBL" id="CAUYUJ010014142">
    <property type="protein sequence ID" value="CAK0837294.1"/>
    <property type="molecule type" value="Genomic_DNA"/>
</dbReference>
<reference evidence="2" key="1">
    <citation type="submission" date="2023-10" db="EMBL/GenBank/DDBJ databases">
        <authorList>
            <person name="Chen Y."/>
            <person name="Shah S."/>
            <person name="Dougan E. K."/>
            <person name="Thang M."/>
            <person name="Chan C."/>
        </authorList>
    </citation>
    <scope>NUCLEOTIDE SEQUENCE [LARGE SCALE GENOMIC DNA]</scope>
</reference>
<evidence type="ECO:0000256" key="1">
    <source>
        <dbReference type="SAM" id="MobiDB-lite"/>
    </source>
</evidence>